<proteinExistence type="inferred from homology"/>
<dbReference type="Proteomes" id="UP000001175">
    <property type="component" value="Chromosome"/>
</dbReference>
<organism evidence="18 19">
    <name type="scientific">Synechococcus sp. (strain ATCC 27144 / PCC 6301 / SAUG 1402/1)</name>
    <name type="common">Anacystis nidulans</name>
    <dbReference type="NCBI Taxonomy" id="269084"/>
    <lineage>
        <taxon>Bacteria</taxon>
        <taxon>Bacillati</taxon>
        <taxon>Cyanobacteriota</taxon>
        <taxon>Cyanophyceae</taxon>
        <taxon>Synechococcales</taxon>
        <taxon>Synechococcaceae</taxon>
        <taxon>Synechococcus</taxon>
    </lineage>
</organism>
<accession>A0A0H3K1J6</accession>
<evidence type="ECO:0000256" key="1">
    <source>
        <dbReference type="ARBA" id="ARBA00004167"/>
    </source>
</evidence>
<comment type="similarity">
    <text evidence="3">Belongs to the transpeptidase family.</text>
</comment>
<dbReference type="InterPro" id="IPR050515">
    <property type="entry name" value="Beta-lactam/transpept"/>
</dbReference>
<dbReference type="NCBIfam" id="TIGR03423">
    <property type="entry name" value="pbp2_mrdA"/>
    <property type="match status" value="1"/>
</dbReference>
<dbReference type="InterPro" id="IPR036138">
    <property type="entry name" value="PBP_dimer_sf"/>
</dbReference>
<feature type="transmembrane region" description="Helical" evidence="15">
    <location>
        <begin position="20"/>
        <end position="42"/>
    </location>
</feature>
<sequence length="605" mass="66892">MANPTFGNRDSGRSVGRSYQSLWLLLGITTVFFGALGGRLAYMQIQQGERNRELANENRIHLLPRLPERGRILDREGRVLASSRHVYSLYVWPLAIKDDRWPDTRRRLAELLKVPESTLQARIDRQKDNAAYRVRLAQNLSQPQVIAFEENRRNFIGVEVDYDSVRYYPNGSIAAHVLGYTGEISDEELKRREEQGYRPGDVIGQAGLEAAFEKQLRGEWGGQQVEVDALGNVVRILGDKQARAGKDVTITLDLDLQKAAEAAIGNSMGAIVAIDPRDGSILAMVSRPTYDPNVFATEISQAEWDRLQQLEFPFVNRALQSFPPASTFKIVTTAAALESGKYSPDAVLQTFPFLRVGGIQFWDWNNAGFGPLGFVGAMRYSSDTFFYQVAQRIGGDAIAAMCRRFGMGQRTGVELAAEEGRGLVPDKAWKLKNLNEEWTVGDSINMSIGQGFLLQTPLQVAVMFAIPANNGFRVKPHFLKDDRDSKEWREDLKLKPSTMKVIRDGLVSVVADGTGAALRVPSLPPNAGKTGTAEDPPRRSHTWYGGYAPIEKPEIVVVSFNENSGGGGGSTAAPKVRQVMEAYFRKKALRAQAAKGKQPSANTSQ</sequence>
<dbReference type="EMBL" id="AP008231">
    <property type="protein sequence ID" value="BAD79133.1"/>
    <property type="molecule type" value="Genomic_DNA"/>
</dbReference>
<keyword evidence="13" id="KW-0961">Cell wall biogenesis/degradation</keyword>
<evidence type="ECO:0000256" key="10">
    <source>
        <dbReference type="ARBA" id="ARBA00022984"/>
    </source>
</evidence>
<dbReference type="GO" id="GO:0006508">
    <property type="term" value="P:proteolysis"/>
    <property type="evidence" value="ECO:0007669"/>
    <property type="project" value="UniProtKB-KW"/>
</dbReference>
<dbReference type="Gene3D" id="3.40.710.10">
    <property type="entry name" value="DD-peptidase/beta-lactamase superfamily"/>
    <property type="match status" value="1"/>
</dbReference>
<dbReference type="AlphaFoldDB" id="A0A0H3K1J6"/>
<name>A0A0H3K1J6_SYNP6</name>
<dbReference type="GO" id="GO:0008360">
    <property type="term" value="P:regulation of cell shape"/>
    <property type="evidence" value="ECO:0007669"/>
    <property type="project" value="UniProtKB-KW"/>
</dbReference>
<dbReference type="PANTHER" id="PTHR30627">
    <property type="entry name" value="PEPTIDOGLYCAN D,D-TRANSPEPTIDASE"/>
    <property type="match status" value="1"/>
</dbReference>
<evidence type="ECO:0000256" key="3">
    <source>
        <dbReference type="ARBA" id="ARBA00007171"/>
    </source>
</evidence>
<dbReference type="eggNOG" id="COG0768">
    <property type="taxonomic scope" value="Bacteria"/>
</dbReference>
<evidence type="ECO:0000256" key="5">
    <source>
        <dbReference type="ARBA" id="ARBA00022519"/>
    </source>
</evidence>
<keyword evidence="6" id="KW-0645">Protease</keyword>
<evidence type="ECO:0000313" key="18">
    <source>
        <dbReference type="EMBL" id="BAD79133.1"/>
    </source>
</evidence>
<evidence type="ECO:0000256" key="12">
    <source>
        <dbReference type="ARBA" id="ARBA00023136"/>
    </source>
</evidence>
<evidence type="ECO:0000259" key="17">
    <source>
        <dbReference type="Pfam" id="PF03717"/>
    </source>
</evidence>
<dbReference type="GO" id="GO:0008658">
    <property type="term" value="F:penicillin binding"/>
    <property type="evidence" value="ECO:0007669"/>
    <property type="project" value="InterPro"/>
</dbReference>
<evidence type="ECO:0000256" key="14">
    <source>
        <dbReference type="SAM" id="MobiDB-lite"/>
    </source>
</evidence>
<dbReference type="RefSeq" id="WP_011243255.1">
    <property type="nucleotide sequence ID" value="NC_006576.1"/>
</dbReference>
<evidence type="ECO:0000259" key="16">
    <source>
        <dbReference type="Pfam" id="PF00905"/>
    </source>
</evidence>
<evidence type="ECO:0000256" key="11">
    <source>
        <dbReference type="ARBA" id="ARBA00022989"/>
    </source>
</evidence>
<keyword evidence="9" id="KW-0133">Cell shape</keyword>
<dbReference type="InterPro" id="IPR001460">
    <property type="entry name" value="PCN-bd_Tpept"/>
</dbReference>
<evidence type="ECO:0000256" key="2">
    <source>
        <dbReference type="ARBA" id="ARBA00004236"/>
    </source>
</evidence>
<dbReference type="SUPFAM" id="SSF56519">
    <property type="entry name" value="Penicillin binding protein dimerisation domain"/>
    <property type="match status" value="1"/>
</dbReference>
<evidence type="ECO:0000256" key="7">
    <source>
        <dbReference type="ARBA" id="ARBA00022692"/>
    </source>
</evidence>
<keyword evidence="5" id="KW-0997">Cell inner membrane</keyword>
<keyword evidence="12 15" id="KW-0472">Membrane</keyword>
<reference evidence="18 19" key="1">
    <citation type="journal article" date="2007" name="Photosyn. Res.">
        <title>Complete nucleotide sequence of the freshwater unicellular cyanobacterium Synechococcus elongatus PCC 6301 chromosome: gene content and organization.</title>
        <authorList>
            <person name="Sugita C."/>
            <person name="Ogata K."/>
            <person name="Shikata M."/>
            <person name="Jikuya H."/>
            <person name="Takano J."/>
            <person name="Furumichi M."/>
            <person name="Kanehisa M."/>
            <person name="Omata T."/>
            <person name="Sugiura M."/>
            <person name="Sugita M."/>
        </authorList>
    </citation>
    <scope>NUCLEOTIDE SEQUENCE [LARGE SCALE GENOMIC DNA]</scope>
    <source>
        <strain evidence="19">ATCC 27144 / PCC 6301 / SAUG 1402/1</strain>
    </source>
</reference>
<keyword evidence="11 15" id="KW-1133">Transmembrane helix</keyword>
<feature type="domain" description="Penicillin-binding protein dimerisation" evidence="17">
    <location>
        <begin position="67"/>
        <end position="235"/>
    </location>
</feature>
<dbReference type="KEGG" id="syc:syc0943_d"/>
<dbReference type="SUPFAM" id="SSF56601">
    <property type="entry name" value="beta-lactamase/transpeptidase-like"/>
    <property type="match status" value="1"/>
</dbReference>
<dbReference type="Gene3D" id="3.90.1310.10">
    <property type="entry name" value="Penicillin-binding protein 2a (Domain 2)"/>
    <property type="match status" value="1"/>
</dbReference>
<dbReference type="InterPro" id="IPR017790">
    <property type="entry name" value="Penicillin-binding_protein_2"/>
</dbReference>
<dbReference type="GO" id="GO:0009002">
    <property type="term" value="F:serine-type D-Ala-D-Ala carboxypeptidase activity"/>
    <property type="evidence" value="ECO:0007669"/>
    <property type="project" value="InterPro"/>
</dbReference>
<dbReference type="Pfam" id="PF03717">
    <property type="entry name" value="PBP_dimer"/>
    <property type="match status" value="1"/>
</dbReference>
<dbReference type="Pfam" id="PF00905">
    <property type="entry name" value="Transpeptidase"/>
    <property type="match status" value="1"/>
</dbReference>
<evidence type="ECO:0000313" key="19">
    <source>
        <dbReference type="Proteomes" id="UP000001175"/>
    </source>
</evidence>
<dbReference type="GO" id="GO:0071555">
    <property type="term" value="P:cell wall organization"/>
    <property type="evidence" value="ECO:0007669"/>
    <property type="project" value="UniProtKB-KW"/>
</dbReference>
<evidence type="ECO:0000256" key="6">
    <source>
        <dbReference type="ARBA" id="ARBA00022670"/>
    </source>
</evidence>
<dbReference type="PANTHER" id="PTHR30627:SF2">
    <property type="entry name" value="PEPTIDOGLYCAN D,D-TRANSPEPTIDASE MRDA"/>
    <property type="match status" value="1"/>
</dbReference>
<keyword evidence="4" id="KW-1003">Cell membrane</keyword>
<keyword evidence="8" id="KW-0378">Hydrolase</keyword>
<evidence type="ECO:0000256" key="8">
    <source>
        <dbReference type="ARBA" id="ARBA00022801"/>
    </source>
</evidence>
<evidence type="ECO:0000256" key="9">
    <source>
        <dbReference type="ARBA" id="ARBA00022960"/>
    </source>
</evidence>
<evidence type="ECO:0000256" key="15">
    <source>
        <dbReference type="SAM" id="Phobius"/>
    </source>
</evidence>
<feature type="domain" description="Penicillin-binding protein transpeptidase" evidence="16">
    <location>
        <begin position="269"/>
        <end position="581"/>
    </location>
</feature>
<comment type="subcellular location">
    <subcellularLocation>
        <location evidence="2">Cell membrane</location>
    </subcellularLocation>
    <subcellularLocation>
        <location evidence="1">Membrane</location>
        <topology evidence="1">Single-pass membrane protein</topology>
    </subcellularLocation>
</comment>
<evidence type="ECO:0000256" key="13">
    <source>
        <dbReference type="ARBA" id="ARBA00023316"/>
    </source>
</evidence>
<dbReference type="InterPro" id="IPR012338">
    <property type="entry name" value="Beta-lactam/transpept-like"/>
</dbReference>
<dbReference type="GO" id="GO:0005886">
    <property type="term" value="C:plasma membrane"/>
    <property type="evidence" value="ECO:0007669"/>
    <property type="project" value="UniProtKB-SubCell"/>
</dbReference>
<dbReference type="GO" id="GO:0071972">
    <property type="term" value="F:peptidoglycan L,D-transpeptidase activity"/>
    <property type="evidence" value="ECO:0007669"/>
    <property type="project" value="TreeGrafter"/>
</dbReference>
<protein>
    <submittedName>
        <fullName evidence="18">Penicillin-binding protein</fullName>
    </submittedName>
</protein>
<dbReference type="InterPro" id="IPR005311">
    <property type="entry name" value="PBP_dimer"/>
</dbReference>
<evidence type="ECO:0000256" key="4">
    <source>
        <dbReference type="ARBA" id="ARBA00022475"/>
    </source>
</evidence>
<dbReference type="GO" id="GO:0009252">
    <property type="term" value="P:peptidoglycan biosynthetic process"/>
    <property type="evidence" value="ECO:0007669"/>
    <property type="project" value="UniProtKB-KW"/>
</dbReference>
<keyword evidence="7 15" id="KW-0812">Transmembrane</keyword>
<feature type="region of interest" description="Disordered" evidence="14">
    <location>
        <begin position="520"/>
        <end position="545"/>
    </location>
</feature>
<keyword evidence="10" id="KW-0573">Peptidoglycan synthesis</keyword>
<gene>
    <name evidence="18" type="ordered locus">syc0943_d</name>
</gene>
<dbReference type="Gene3D" id="3.30.1390.30">
    <property type="entry name" value="Penicillin-binding protein 2a, domain 3"/>
    <property type="match status" value="1"/>
</dbReference>